<keyword evidence="2" id="KW-1003">Cell membrane</keyword>
<evidence type="ECO:0000256" key="5">
    <source>
        <dbReference type="ARBA" id="ARBA00029447"/>
    </source>
</evidence>
<dbReference type="InterPro" id="IPR004089">
    <property type="entry name" value="MCPsignal_dom"/>
</dbReference>
<dbReference type="Proteomes" id="UP000596248">
    <property type="component" value="Chromosome"/>
</dbReference>
<dbReference type="PRINTS" id="PR00260">
    <property type="entry name" value="CHEMTRNSDUCR"/>
</dbReference>
<comment type="subcellular location">
    <subcellularLocation>
        <location evidence="1">Cell membrane</location>
    </subcellularLocation>
</comment>
<keyword evidence="11" id="KW-1185">Reference proteome</keyword>
<feature type="domain" description="HAMP" evidence="9">
    <location>
        <begin position="223"/>
        <end position="277"/>
    </location>
</feature>
<dbReference type="Gene3D" id="1.10.287.950">
    <property type="entry name" value="Methyl-accepting chemotaxis protein"/>
    <property type="match status" value="1"/>
</dbReference>
<evidence type="ECO:0000256" key="7">
    <source>
        <dbReference type="SAM" id="Phobius"/>
    </source>
</evidence>
<dbReference type="Pfam" id="PF00672">
    <property type="entry name" value="HAMP"/>
    <property type="match status" value="1"/>
</dbReference>
<keyword evidence="7" id="KW-1133">Transmembrane helix</keyword>
<dbReference type="SMART" id="SM00304">
    <property type="entry name" value="HAMP"/>
    <property type="match status" value="1"/>
</dbReference>
<dbReference type="PANTHER" id="PTHR32089">
    <property type="entry name" value="METHYL-ACCEPTING CHEMOTAXIS PROTEIN MCPB"/>
    <property type="match status" value="1"/>
</dbReference>
<dbReference type="EMBL" id="CP069127">
    <property type="protein sequence ID" value="QRG66446.1"/>
    <property type="molecule type" value="Genomic_DNA"/>
</dbReference>
<dbReference type="InterPro" id="IPR003660">
    <property type="entry name" value="HAMP_dom"/>
</dbReference>
<organism evidence="10 11">
    <name type="scientific">Brevibacillus choshinensis</name>
    <dbReference type="NCBI Taxonomy" id="54911"/>
    <lineage>
        <taxon>Bacteria</taxon>
        <taxon>Bacillati</taxon>
        <taxon>Bacillota</taxon>
        <taxon>Bacilli</taxon>
        <taxon>Bacillales</taxon>
        <taxon>Paenibacillaceae</taxon>
        <taxon>Brevibacillus</taxon>
    </lineage>
</organism>
<keyword evidence="4 6" id="KW-0807">Transducer</keyword>
<evidence type="ECO:0000259" key="8">
    <source>
        <dbReference type="PROSITE" id="PS50111"/>
    </source>
</evidence>
<dbReference type="InterPro" id="IPR029151">
    <property type="entry name" value="Sensor-like_sf"/>
</dbReference>
<accession>A0ABX7FK55</accession>
<gene>
    <name evidence="10" type="ORF">JNE38_23370</name>
</gene>
<evidence type="ECO:0000256" key="6">
    <source>
        <dbReference type="PROSITE-ProRule" id="PRU00284"/>
    </source>
</evidence>
<dbReference type="InterPro" id="IPR004090">
    <property type="entry name" value="Chemotax_Me-accpt_rcpt"/>
</dbReference>
<name>A0ABX7FK55_BRECH</name>
<dbReference type="SMART" id="SM00283">
    <property type="entry name" value="MA"/>
    <property type="match status" value="1"/>
</dbReference>
<dbReference type="PANTHER" id="PTHR32089:SF112">
    <property type="entry name" value="LYSOZYME-LIKE PROTEIN-RELATED"/>
    <property type="match status" value="1"/>
</dbReference>
<reference evidence="10 11" key="1">
    <citation type="submission" date="2021-01" db="EMBL/GenBank/DDBJ databases">
        <title>Identification of strong promoters based on the transcriptome of Brevibacillus choshinensis.</title>
        <authorList>
            <person name="Yao D."/>
            <person name="Zhang K."/>
            <person name="Wu J."/>
        </authorList>
    </citation>
    <scope>NUCLEOTIDE SEQUENCE [LARGE SCALE GENOMIC DNA]</scope>
    <source>
        <strain evidence="10 11">HPD31-SP3</strain>
    </source>
</reference>
<dbReference type="PROSITE" id="PS50111">
    <property type="entry name" value="CHEMOTAXIS_TRANSDUC_2"/>
    <property type="match status" value="1"/>
</dbReference>
<evidence type="ECO:0000313" key="10">
    <source>
        <dbReference type="EMBL" id="QRG66446.1"/>
    </source>
</evidence>
<evidence type="ECO:0000256" key="3">
    <source>
        <dbReference type="ARBA" id="ARBA00023136"/>
    </source>
</evidence>
<feature type="domain" description="Methyl-accepting transducer" evidence="8">
    <location>
        <begin position="296"/>
        <end position="553"/>
    </location>
</feature>
<dbReference type="Gene3D" id="1.10.8.500">
    <property type="entry name" value="HAMP domain in histidine kinase"/>
    <property type="match status" value="1"/>
</dbReference>
<evidence type="ECO:0000256" key="1">
    <source>
        <dbReference type="ARBA" id="ARBA00004236"/>
    </source>
</evidence>
<evidence type="ECO:0000259" key="9">
    <source>
        <dbReference type="PROSITE" id="PS50885"/>
    </source>
</evidence>
<feature type="transmembrane region" description="Helical" evidence="7">
    <location>
        <begin position="17"/>
        <end position="37"/>
    </location>
</feature>
<feature type="transmembrane region" description="Helical" evidence="7">
    <location>
        <begin position="200"/>
        <end position="222"/>
    </location>
</feature>
<dbReference type="Pfam" id="PF00015">
    <property type="entry name" value="MCPsignal"/>
    <property type="match status" value="1"/>
</dbReference>
<evidence type="ECO:0000313" key="11">
    <source>
        <dbReference type="Proteomes" id="UP000596248"/>
    </source>
</evidence>
<dbReference type="SUPFAM" id="SSF103190">
    <property type="entry name" value="Sensory domain-like"/>
    <property type="match status" value="1"/>
</dbReference>
<proteinExistence type="inferred from homology"/>
<protein>
    <submittedName>
        <fullName evidence="10">HAMP domain-containing protein</fullName>
    </submittedName>
</protein>
<dbReference type="CDD" id="cd06225">
    <property type="entry name" value="HAMP"/>
    <property type="match status" value="1"/>
</dbReference>
<comment type="similarity">
    <text evidence="5">Belongs to the methyl-accepting chemotaxis (MCP) protein family.</text>
</comment>
<evidence type="ECO:0000256" key="2">
    <source>
        <dbReference type="ARBA" id="ARBA00022475"/>
    </source>
</evidence>
<sequence>MERGEERLKSTSLATRVVAMVGVIMILMVAATIAMIYQNSAATVERTISRANIATATNIASGVDAEAYSRFLEQKKEDDDYWAIREYLADYLKKTGSLYVYTMMEDGGVVKIMVDGMPKGAEGASEVGQTTTTTMLADIAPVLAGGTNSTQIVHDPQYGDYLSSFAPIKDKNGQVIGVLGVDTSAEKVGIISQAVVNETLPGVAISLAAVTVLTMVVVFVTLRKMLRPLGMLQEAAVRIASGDLTSQEISVANKRDEIGRIVIAFGDMTKQLKQIIGDVKETTVQIDRMAVTIQEGAMAVREQNQNVVVASQEIAAGNEQTATAMESTVQTVQQFLGELSHLDDSIEKMDQIANQVAETGQKSYTVLQEFLADGTETNKQFRDVRQTMSMLEEKSNRINDVIETIQKIAGQTNLLALNAAIESARAGEAGRGFAVVANEVRKLAEQTEEATMVIQESIRDIQLQVDEAMEKTNETMEKYNAGSKRIDSVTQGITTLSEMTGILKNSLVQVHSRVETMKSGQEKVNESVLTVTAISEQTAAATEEVSATIHEVSGNVGQFVAEIQQVTENIQELRKKVDTFRM</sequence>
<keyword evidence="7" id="KW-0812">Transmembrane</keyword>
<evidence type="ECO:0000256" key="4">
    <source>
        <dbReference type="ARBA" id="ARBA00023224"/>
    </source>
</evidence>
<keyword evidence="3 7" id="KW-0472">Membrane</keyword>
<dbReference type="PROSITE" id="PS50885">
    <property type="entry name" value="HAMP"/>
    <property type="match status" value="1"/>
</dbReference>
<dbReference type="SUPFAM" id="SSF58104">
    <property type="entry name" value="Methyl-accepting chemotaxis protein (MCP) signaling domain"/>
    <property type="match status" value="1"/>
</dbReference>